<gene>
    <name evidence="5" type="ORF">PbJCM13498_31040</name>
</gene>
<protein>
    <recommendedName>
        <fullName evidence="4">DNA mismatch repair proteins mutS family domain-containing protein</fullName>
    </recommendedName>
</protein>
<evidence type="ECO:0000256" key="3">
    <source>
        <dbReference type="ARBA" id="ARBA00023125"/>
    </source>
</evidence>
<dbReference type="GO" id="GO:0005829">
    <property type="term" value="C:cytosol"/>
    <property type="evidence" value="ECO:0007669"/>
    <property type="project" value="TreeGrafter"/>
</dbReference>
<dbReference type="InterPro" id="IPR000432">
    <property type="entry name" value="DNA_mismatch_repair_MutS_C"/>
</dbReference>
<dbReference type="Proteomes" id="UP000391834">
    <property type="component" value="Unassembled WGS sequence"/>
</dbReference>
<keyword evidence="3" id="KW-0238">DNA-binding</keyword>
<evidence type="ECO:0000313" key="5">
    <source>
        <dbReference type="EMBL" id="GET34241.1"/>
    </source>
</evidence>
<evidence type="ECO:0000256" key="2">
    <source>
        <dbReference type="ARBA" id="ARBA00022840"/>
    </source>
</evidence>
<keyword evidence="6" id="KW-1185">Reference proteome</keyword>
<dbReference type="InterPro" id="IPR027417">
    <property type="entry name" value="P-loop_NTPase"/>
</dbReference>
<dbReference type="GO" id="GO:0005524">
    <property type="term" value="F:ATP binding"/>
    <property type="evidence" value="ECO:0007669"/>
    <property type="project" value="UniProtKB-KW"/>
</dbReference>
<dbReference type="EMBL" id="BLAX01000001">
    <property type="protein sequence ID" value="GET34241.1"/>
    <property type="molecule type" value="Genomic_DNA"/>
</dbReference>
<comment type="caution">
    <text evidence="5">The sequence shown here is derived from an EMBL/GenBank/DDBJ whole genome shotgun (WGS) entry which is preliminary data.</text>
</comment>
<accession>A0A5M4B2R4</accession>
<dbReference type="GO" id="GO:0030983">
    <property type="term" value="F:mismatched DNA binding"/>
    <property type="evidence" value="ECO:0007669"/>
    <property type="project" value="InterPro"/>
</dbReference>
<reference evidence="5 6" key="1">
    <citation type="submission" date="2019-10" db="EMBL/GenBank/DDBJ databases">
        <title>Prolixibacter strains distinguished by the presence of nitrate reductase genes were adept at nitrate-dependent anaerobic corrosion of metallic iron and carbon steel.</title>
        <authorList>
            <person name="Iino T."/>
            <person name="Shono N."/>
            <person name="Ito K."/>
            <person name="Nakamura R."/>
            <person name="Sueoka K."/>
            <person name="Harayama S."/>
            <person name="Ohkuma M."/>
        </authorList>
    </citation>
    <scope>NUCLEOTIDE SEQUENCE [LARGE SCALE GENOMIC DNA]</scope>
    <source>
        <strain evidence="5 6">JCM 13498</strain>
    </source>
</reference>
<dbReference type="GO" id="GO:0140664">
    <property type="term" value="F:ATP-dependent DNA damage sensor activity"/>
    <property type="evidence" value="ECO:0007669"/>
    <property type="project" value="InterPro"/>
</dbReference>
<keyword evidence="1" id="KW-0547">Nucleotide-binding</keyword>
<evidence type="ECO:0000313" key="6">
    <source>
        <dbReference type="Proteomes" id="UP000391834"/>
    </source>
</evidence>
<dbReference type="SMART" id="SM00534">
    <property type="entry name" value="MUTSac"/>
    <property type="match status" value="1"/>
</dbReference>
<evidence type="ECO:0000256" key="1">
    <source>
        <dbReference type="ARBA" id="ARBA00022741"/>
    </source>
</evidence>
<dbReference type="PANTHER" id="PTHR11361">
    <property type="entry name" value="DNA MISMATCH REPAIR PROTEIN MUTS FAMILY MEMBER"/>
    <property type="match status" value="1"/>
</dbReference>
<proteinExistence type="predicted"/>
<keyword evidence="2" id="KW-0067">ATP-binding</keyword>
<dbReference type="Gene3D" id="3.40.50.300">
    <property type="entry name" value="P-loop containing nucleotide triphosphate hydrolases"/>
    <property type="match status" value="1"/>
</dbReference>
<feature type="domain" description="DNA mismatch repair proteins mutS family" evidence="4">
    <location>
        <begin position="1"/>
        <end position="176"/>
    </location>
</feature>
<dbReference type="InterPro" id="IPR045076">
    <property type="entry name" value="MutS"/>
</dbReference>
<sequence length="190" mass="21918">MSGKTSFIRTIGINAITAQTINTCFARHFSLAKMRIFTAIRISDDLMNDRSYYFQEVLTIKEMINYADTQHPNLYLLDELFKGTNTIERISAGKAVLSSLNQNNHIVFVSTHDIELADLLKEEYELFHFSEIINHQSIDFDYKLKNGKLKNRNAIKILQINDYPKTIIEDAMTISHELDRKAEIAKKLEG</sequence>
<name>A0A5M4B2R4_9BACT</name>
<dbReference type="AlphaFoldDB" id="A0A5M4B2R4"/>
<dbReference type="SUPFAM" id="SSF52540">
    <property type="entry name" value="P-loop containing nucleoside triphosphate hydrolases"/>
    <property type="match status" value="1"/>
</dbReference>
<evidence type="ECO:0000259" key="4">
    <source>
        <dbReference type="SMART" id="SM00534"/>
    </source>
</evidence>
<dbReference type="Pfam" id="PF00488">
    <property type="entry name" value="MutS_V"/>
    <property type="match status" value="1"/>
</dbReference>
<dbReference type="GO" id="GO:0006298">
    <property type="term" value="P:mismatch repair"/>
    <property type="evidence" value="ECO:0007669"/>
    <property type="project" value="InterPro"/>
</dbReference>
<organism evidence="5 6">
    <name type="scientific">Prolixibacter bellariivorans</name>
    <dbReference type="NCBI Taxonomy" id="314319"/>
    <lineage>
        <taxon>Bacteria</taxon>
        <taxon>Pseudomonadati</taxon>
        <taxon>Bacteroidota</taxon>
        <taxon>Bacteroidia</taxon>
        <taxon>Marinilabiliales</taxon>
        <taxon>Prolixibacteraceae</taxon>
        <taxon>Prolixibacter</taxon>
    </lineage>
</organism>
<dbReference type="PANTHER" id="PTHR11361:SF152">
    <property type="entry name" value="DNA MISMATCH REPAIR PROTEIN"/>
    <property type="match status" value="1"/>
</dbReference>